<dbReference type="AlphaFoldDB" id="A0A9P4KE88"/>
<keyword evidence="1" id="KW-0732">Signal</keyword>
<name>A0A9P4KE88_9PLEO</name>
<organism evidence="2 3">
    <name type="scientific">Lojkania enalia</name>
    <dbReference type="NCBI Taxonomy" id="147567"/>
    <lineage>
        <taxon>Eukaryota</taxon>
        <taxon>Fungi</taxon>
        <taxon>Dikarya</taxon>
        <taxon>Ascomycota</taxon>
        <taxon>Pezizomycotina</taxon>
        <taxon>Dothideomycetes</taxon>
        <taxon>Pleosporomycetidae</taxon>
        <taxon>Pleosporales</taxon>
        <taxon>Pleosporales incertae sedis</taxon>
        <taxon>Lojkania</taxon>
    </lineage>
</organism>
<feature type="signal peptide" evidence="1">
    <location>
        <begin position="1"/>
        <end position="21"/>
    </location>
</feature>
<sequence>MSLLKVCTSLFFLSSALHAQAAVTQEDFSGTGHIFVLNSSDWKTATPNSKVGCLDNDGAFILERNLSECGTFVRLRDYPWTLSSTQGNCTFDNDKTEKNTDSYYGSQDHAWSCIPHYSAIIYDELYTIDGFPYPFLCSGDINCYYDAKKIPAHGEKASLWPFRWGSQQWGITPGHVMLQLMWQKLDDDKREEVAKIPSPRIALKDGLQVPLQGKQIK</sequence>
<protein>
    <recommendedName>
        <fullName evidence="4">Secreted protein</fullName>
    </recommendedName>
</protein>
<proteinExistence type="predicted"/>
<evidence type="ECO:0000256" key="1">
    <source>
        <dbReference type="SAM" id="SignalP"/>
    </source>
</evidence>
<evidence type="ECO:0000313" key="2">
    <source>
        <dbReference type="EMBL" id="KAF2267594.1"/>
    </source>
</evidence>
<evidence type="ECO:0008006" key="4">
    <source>
        <dbReference type="Google" id="ProtNLM"/>
    </source>
</evidence>
<evidence type="ECO:0000313" key="3">
    <source>
        <dbReference type="Proteomes" id="UP000800093"/>
    </source>
</evidence>
<dbReference type="Proteomes" id="UP000800093">
    <property type="component" value="Unassembled WGS sequence"/>
</dbReference>
<reference evidence="3" key="1">
    <citation type="journal article" date="2020" name="Stud. Mycol.">
        <title>101 Dothideomycetes genomes: A test case for predicting lifestyles and emergence of pathogens.</title>
        <authorList>
            <person name="Haridas S."/>
            <person name="Albert R."/>
            <person name="Binder M."/>
            <person name="Bloem J."/>
            <person name="LaButti K."/>
            <person name="Salamov A."/>
            <person name="Andreopoulos B."/>
            <person name="Baker S."/>
            <person name="Barry K."/>
            <person name="Bills G."/>
            <person name="Bluhm B."/>
            <person name="Cannon C."/>
            <person name="Castanera R."/>
            <person name="Culley D."/>
            <person name="Daum C."/>
            <person name="Ezra D."/>
            <person name="Gonzalez J."/>
            <person name="Henrissat B."/>
            <person name="Kuo A."/>
            <person name="Liang C."/>
            <person name="Lipzen A."/>
            <person name="Lutzoni F."/>
            <person name="Magnuson J."/>
            <person name="Mondo S."/>
            <person name="Nolan M."/>
            <person name="Ohm R."/>
            <person name="Pangilinan J."/>
            <person name="Park H.-J."/>
            <person name="Ramirez L."/>
            <person name="Alfaro M."/>
            <person name="Sun H."/>
            <person name="Tritt A."/>
            <person name="Yoshinaga Y."/>
            <person name="Zwiers L.-H."/>
            <person name="Turgeon B."/>
            <person name="Goodwin S."/>
            <person name="Spatafora J."/>
            <person name="Crous P."/>
            <person name="Grigoriev I."/>
        </authorList>
    </citation>
    <scope>NUCLEOTIDE SEQUENCE [LARGE SCALE GENOMIC DNA]</scope>
    <source>
        <strain evidence="3">CBS 304.66</strain>
    </source>
</reference>
<dbReference type="OrthoDB" id="3775566at2759"/>
<feature type="chain" id="PRO_5040145177" description="Secreted protein" evidence="1">
    <location>
        <begin position="22"/>
        <end position="217"/>
    </location>
</feature>
<comment type="caution">
    <text evidence="2">The sequence shown here is derived from an EMBL/GenBank/DDBJ whole genome shotgun (WGS) entry which is preliminary data.</text>
</comment>
<dbReference type="EMBL" id="ML986590">
    <property type="protein sequence ID" value="KAF2267594.1"/>
    <property type="molecule type" value="Genomic_DNA"/>
</dbReference>
<accession>A0A9P4KE88</accession>
<keyword evidence="3" id="KW-1185">Reference proteome</keyword>
<gene>
    <name evidence="2" type="ORF">CC78DRAFT_576971</name>
</gene>